<evidence type="ECO:0000313" key="2">
    <source>
        <dbReference type="Proteomes" id="UP000015480"/>
    </source>
</evidence>
<accession>S5XPA6</accession>
<dbReference type="AlphaFoldDB" id="S5XPA6"/>
<dbReference type="eggNOG" id="ENOG5034C16">
    <property type="taxonomic scope" value="Bacteria"/>
</dbReference>
<reference evidence="1 2" key="1">
    <citation type="journal article" date="2014" name="BMC Genomics">
        <title>Architecture and functions of a multipartite genome of the methylotrophic bacterium Paracoccus aminophilus JCM 7686, containing primary and secondary chromids.</title>
        <authorList>
            <person name="Dziewit L."/>
            <person name="Czarnecki J."/>
            <person name="Wibberg D."/>
            <person name="Radlinska M."/>
            <person name="Mrozek P."/>
            <person name="Szymczak M."/>
            <person name="Schluter A."/>
            <person name="Puhler A."/>
            <person name="Bartosik D."/>
        </authorList>
    </citation>
    <scope>NUCLEOTIDE SEQUENCE [LARGE SCALE GENOMIC DNA]</scope>
    <source>
        <strain evidence="1">JCM 7686</strain>
    </source>
</reference>
<name>S5XPA6_PARAH</name>
<dbReference type="STRING" id="1367847.JCM7686_2078"/>
<dbReference type="HOGENOM" id="CLU_126542_0_0_5"/>
<gene>
    <name evidence="1" type="ORF">JCM7686_2078</name>
</gene>
<dbReference type="EMBL" id="CP006650">
    <property type="protein sequence ID" value="AGT09159.1"/>
    <property type="molecule type" value="Genomic_DNA"/>
</dbReference>
<evidence type="ECO:0000313" key="1">
    <source>
        <dbReference type="EMBL" id="AGT09159.1"/>
    </source>
</evidence>
<keyword evidence="2" id="KW-1185">Reference proteome</keyword>
<sequence>MRRIGWLVVALICAALTVVVIAWPALTELRQSKNWQITRVEGDSGTLGGVTVRVEAARGMIMPARPDRALLFLRLSLQGNPDELASWLGCDLALSDPKGRSWFPVSGALADQILDRLSDVGTSAPRCSQSLFRAPKGGATLSEQVFVVPVDTLTTLRVELSSTTTRPKALSLPFTPRLRPPV</sequence>
<dbReference type="RefSeq" id="WP_020950797.1">
    <property type="nucleotide sequence ID" value="NC_022041.1"/>
</dbReference>
<dbReference type="PATRIC" id="fig|1367847.3.peg.2072"/>
<dbReference type="OrthoDB" id="7348044at2"/>
<dbReference type="Proteomes" id="UP000015480">
    <property type="component" value="Chromosome"/>
</dbReference>
<protein>
    <submittedName>
        <fullName evidence="1">Uncharacterized protein</fullName>
    </submittedName>
</protein>
<organism evidence="1 2">
    <name type="scientific">Paracoccus aminophilus JCM 7686</name>
    <dbReference type="NCBI Taxonomy" id="1367847"/>
    <lineage>
        <taxon>Bacteria</taxon>
        <taxon>Pseudomonadati</taxon>
        <taxon>Pseudomonadota</taxon>
        <taxon>Alphaproteobacteria</taxon>
        <taxon>Rhodobacterales</taxon>
        <taxon>Paracoccaceae</taxon>
        <taxon>Paracoccus</taxon>
    </lineage>
</organism>
<proteinExistence type="predicted"/>
<dbReference type="KEGG" id="pami:JCM7686_2078"/>